<dbReference type="RefSeq" id="WP_253020563.1">
    <property type="nucleotide sequence ID" value="NZ_JAJAGH010000005.1"/>
</dbReference>
<dbReference type="PANTHER" id="PTHR22642:SF2">
    <property type="entry name" value="PROTEIN LONG AFTER FAR-RED 3"/>
    <property type="match status" value="1"/>
</dbReference>
<dbReference type="CDD" id="cd01300">
    <property type="entry name" value="YtcJ_like"/>
    <property type="match status" value="1"/>
</dbReference>
<accession>A0A9J6QNQ4</accession>
<evidence type="ECO:0000313" key="3">
    <source>
        <dbReference type="Proteomes" id="UP001065549"/>
    </source>
</evidence>
<organism evidence="2 3">
    <name type="scientific">Hominibacterium faecale</name>
    <dbReference type="NCBI Taxonomy" id="2839743"/>
    <lineage>
        <taxon>Bacteria</taxon>
        <taxon>Bacillati</taxon>
        <taxon>Bacillota</taxon>
        <taxon>Clostridia</taxon>
        <taxon>Peptostreptococcales</taxon>
        <taxon>Anaerovoracaceae</taxon>
        <taxon>Hominibacterium</taxon>
    </lineage>
</organism>
<evidence type="ECO:0000259" key="1">
    <source>
        <dbReference type="Pfam" id="PF07969"/>
    </source>
</evidence>
<dbReference type="SUPFAM" id="SSF51556">
    <property type="entry name" value="Metallo-dependent hydrolases"/>
    <property type="match status" value="1"/>
</dbReference>
<dbReference type="PANTHER" id="PTHR22642">
    <property type="entry name" value="IMIDAZOLONEPROPIONASE"/>
    <property type="match status" value="1"/>
</dbReference>
<dbReference type="Gene3D" id="3.10.310.70">
    <property type="match status" value="1"/>
</dbReference>
<dbReference type="EMBL" id="JAOSHN010000001">
    <property type="protein sequence ID" value="MCU7377044.1"/>
    <property type="molecule type" value="Genomic_DNA"/>
</dbReference>
<name>A0A9J6QNQ4_9FIRM</name>
<dbReference type="InterPro" id="IPR011059">
    <property type="entry name" value="Metal-dep_hydrolase_composite"/>
</dbReference>
<dbReference type="InterPro" id="IPR033932">
    <property type="entry name" value="YtcJ-like"/>
</dbReference>
<keyword evidence="3" id="KW-1185">Reference proteome</keyword>
<dbReference type="SUPFAM" id="SSF51338">
    <property type="entry name" value="Composite domain of metallo-dependent hydrolases"/>
    <property type="match status" value="1"/>
</dbReference>
<dbReference type="InterPro" id="IPR013108">
    <property type="entry name" value="Amidohydro_3"/>
</dbReference>
<reference evidence="2" key="1">
    <citation type="submission" date="2022-09" db="EMBL/GenBank/DDBJ databases">
        <title>Culturomic study of gut microbiota in children with autism spectrum disorder.</title>
        <authorList>
            <person name="Efimov B.A."/>
            <person name="Chaplin A.V."/>
            <person name="Sokolova S.R."/>
            <person name="Pikina A.P."/>
            <person name="Korzhanova M."/>
            <person name="Belova V."/>
            <person name="Korostin D."/>
        </authorList>
    </citation>
    <scope>NUCLEOTIDE SEQUENCE</scope>
    <source>
        <strain evidence="2">ASD5510</strain>
    </source>
</reference>
<dbReference type="AlphaFoldDB" id="A0A9J6QNQ4"/>
<sequence>MNRKAFRCKHIYTAVSPELIDGYVIIENEKIEFVGPEKEAGAFLSGSTKVIDVSEHFLMPGFNDYHVHIVNSGLLEKDGILRYTSSEEEAAAYLWELHKDRKEKSWIMGGAWDPLLWPGQKLPTKESLDRYFPDRPVFLLNKECHGAWVNSEALRRFHITGDTPDPENGEYGRLENGEPSGYIHEMAAIKMQEKIFQSISDEEVAAYSKTFIDKANQYGITSLGDVAGGAPMRETAYKLLEDRGLLTARIHFSLPFDEGVETILEKKKIYNSRKLQCSGVKAFIDGTPQGYTGYMLEDYWDDPGNRSGPMIEPSLFKRQVCQFDAAGIQTRVHACGDAGARLCLDAIEDARRQNGPNGLRHCIEHLESMSRQDIPRFGRLGVIASVQPEHMPKYKFSEHPFHRILGEERMKYSWPFESIRRTGGRLAFGTDSPVVDISPFRGIFRAVTRLTNELEPEGGWNPWEKVTIHEALRAYTYGGAYAAGRETELGTLEKGKLADLAIIDKNLFDCAEECETMFRMKVLMTVMNGSIVYAE</sequence>
<dbReference type="Proteomes" id="UP001065549">
    <property type="component" value="Unassembled WGS sequence"/>
</dbReference>
<proteinExistence type="predicted"/>
<dbReference type="Gene3D" id="2.30.40.10">
    <property type="entry name" value="Urease, subunit C, domain 1"/>
    <property type="match status" value="1"/>
</dbReference>
<feature type="domain" description="Amidohydrolase 3" evidence="1">
    <location>
        <begin position="49"/>
        <end position="533"/>
    </location>
</feature>
<evidence type="ECO:0000313" key="2">
    <source>
        <dbReference type="EMBL" id="MCU7377044.1"/>
    </source>
</evidence>
<comment type="caution">
    <text evidence="2">The sequence shown here is derived from an EMBL/GenBank/DDBJ whole genome shotgun (WGS) entry which is preliminary data.</text>
</comment>
<dbReference type="Gene3D" id="3.20.20.140">
    <property type="entry name" value="Metal-dependent hydrolases"/>
    <property type="match status" value="1"/>
</dbReference>
<dbReference type="GO" id="GO:0016810">
    <property type="term" value="F:hydrolase activity, acting on carbon-nitrogen (but not peptide) bonds"/>
    <property type="evidence" value="ECO:0007669"/>
    <property type="project" value="InterPro"/>
</dbReference>
<gene>
    <name evidence="2" type="ORF">OBO34_01605</name>
</gene>
<protein>
    <submittedName>
        <fullName evidence="2">Amidohydrolase</fullName>
    </submittedName>
</protein>
<dbReference type="Pfam" id="PF07969">
    <property type="entry name" value="Amidohydro_3"/>
    <property type="match status" value="1"/>
</dbReference>
<dbReference type="InterPro" id="IPR032466">
    <property type="entry name" value="Metal_Hydrolase"/>
</dbReference>